<dbReference type="GO" id="GO:0015556">
    <property type="term" value="F:C4-dicarboxylate transmembrane transporter activity"/>
    <property type="evidence" value="ECO:0007669"/>
    <property type="project" value="InterPro"/>
</dbReference>
<dbReference type="NCBIfam" id="NF037994">
    <property type="entry name" value="DcuC_1"/>
    <property type="match status" value="1"/>
</dbReference>
<evidence type="ECO:0000256" key="5">
    <source>
        <dbReference type="ARBA" id="ARBA00022692"/>
    </source>
</evidence>
<dbReference type="GO" id="GO:0005886">
    <property type="term" value="C:plasma membrane"/>
    <property type="evidence" value="ECO:0007669"/>
    <property type="project" value="UniProtKB-SubCell"/>
</dbReference>
<feature type="transmembrane region" description="Helical" evidence="8">
    <location>
        <begin position="355"/>
        <end position="381"/>
    </location>
</feature>
<feature type="transmembrane region" description="Helical" evidence="8">
    <location>
        <begin position="273"/>
        <end position="292"/>
    </location>
</feature>
<keyword evidence="5 8" id="KW-0812">Transmembrane</keyword>
<keyword evidence="4" id="KW-1003">Cell membrane</keyword>
<feature type="transmembrane region" description="Helical" evidence="8">
    <location>
        <begin position="313"/>
        <end position="335"/>
    </location>
</feature>
<keyword evidence="7 8" id="KW-0472">Membrane</keyword>
<proteinExistence type="inferred from homology"/>
<dbReference type="InterPro" id="IPR004669">
    <property type="entry name" value="C4_dicarb_anaerob_car"/>
</dbReference>
<evidence type="ECO:0000256" key="6">
    <source>
        <dbReference type="ARBA" id="ARBA00022989"/>
    </source>
</evidence>
<accession>A0A1C3H654</accession>
<feature type="transmembrane region" description="Helical" evidence="8">
    <location>
        <begin position="112"/>
        <end position="143"/>
    </location>
</feature>
<dbReference type="PANTHER" id="PTHR42002:SF2">
    <property type="entry name" value="ANAEROBIC C4-DICARBOXYLATE TRANSPORTER DCUC-RELATED"/>
    <property type="match status" value="1"/>
</dbReference>
<sequence>MGLIIGFITILLVGFLIIRGYNAKGVLFVGGVGLLLIAVALGKAIGGEKSTGLFFVDISNLIFSLMEKRGGGLGLLIMVLIGFSAYMSHIGANDTVIRVLSRPLGHIRSPYFLLLGAFFIGSLLSFAISSATALGAFLMATLFPILTNLGISRPSAAAVCATTAMLTLAPTAPDVVLAAEQAGIPVKDYAFSYMIPMSVLAILATAVAHFFWQPYCDRKEGLLPQGGGERIQMDLSALKKAPTFYMILPFLPIAGMLIFDGKIPIAGRVMPEMSLGAVVVLTLIISLIIEYCRHPRAKDLYEGLEVAYKEMGAAFAGVVILLIAAGVFAEGLSNIGFVDEMIALVEKSGAAGVTMMFALVGVTLLVVVASGSGNAAFYAFVEIAPKMAAKLGINPAYLILPMQQASNVGRTLSPVSGVIVAVSGAGNLSPMLLVKRTAIPTLVALAVVVLYTLIFVPLHLPAAP</sequence>
<dbReference type="Proteomes" id="UP000190837">
    <property type="component" value="Unassembled WGS sequence"/>
</dbReference>
<feature type="transmembrane region" description="Helical" evidence="8">
    <location>
        <begin position="73"/>
        <end position="92"/>
    </location>
</feature>
<comment type="subcellular location">
    <subcellularLocation>
        <location evidence="1">Cell membrane</location>
        <topology evidence="1">Multi-pass membrane protein</topology>
    </subcellularLocation>
</comment>
<dbReference type="RefSeq" id="WP_179123624.1">
    <property type="nucleotide sequence ID" value="NZ_CP171111.1"/>
</dbReference>
<evidence type="ECO:0000313" key="10">
    <source>
        <dbReference type="Proteomes" id="UP000190837"/>
    </source>
</evidence>
<evidence type="ECO:0000256" key="2">
    <source>
        <dbReference type="ARBA" id="ARBA00005275"/>
    </source>
</evidence>
<feature type="transmembrane region" description="Helical" evidence="8">
    <location>
        <begin position="5"/>
        <end position="21"/>
    </location>
</feature>
<feature type="transmembrane region" description="Helical" evidence="8">
    <location>
        <begin position="193"/>
        <end position="212"/>
    </location>
</feature>
<evidence type="ECO:0000256" key="7">
    <source>
        <dbReference type="ARBA" id="ARBA00023136"/>
    </source>
</evidence>
<dbReference type="NCBIfam" id="TIGR00771">
    <property type="entry name" value="DcuC"/>
    <property type="match status" value="1"/>
</dbReference>
<evidence type="ECO:0000256" key="3">
    <source>
        <dbReference type="ARBA" id="ARBA00022448"/>
    </source>
</evidence>
<gene>
    <name evidence="9" type="ORF">CHUV0807_2019</name>
</gene>
<evidence type="ECO:0000256" key="8">
    <source>
        <dbReference type="SAM" id="Phobius"/>
    </source>
</evidence>
<protein>
    <submittedName>
        <fullName evidence="9">C4-dicarboxylate transporter DcuC (TC 2.A.61.1.1)</fullName>
    </submittedName>
</protein>
<dbReference type="EMBL" id="FKLO01000067">
    <property type="protein sequence ID" value="SAM69129.1"/>
    <property type="molecule type" value="Genomic_DNA"/>
</dbReference>
<evidence type="ECO:0000256" key="4">
    <source>
        <dbReference type="ARBA" id="ARBA00022475"/>
    </source>
</evidence>
<dbReference type="AlphaFoldDB" id="A0A1C3H654"/>
<reference evidence="10" key="1">
    <citation type="submission" date="2016-04" db="EMBL/GenBank/DDBJ databases">
        <authorList>
            <person name="Tagini F."/>
        </authorList>
    </citation>
    <scope>NUCLEOTIDE SEQUENCE [LARGE SCALE GENOMIC DNA]</scope>
    <source>
        <strain evidence="10">CHUV0807</strain>
    </source>
</reference>
<dbReference type="NCBIfam" id="NF007937">
    <property type="entry name" value="PRK10654.1"/>
    <property type="match status" value="1"/>
</dbReference>
<dbReference type="InterPro" id="IPR018385">
    <property type="entry name" value="C4_dicarb_anaerob_car-like"/>
</dbReference>
<dbReference type="Pfam" id="PF03606">
    <property type="entry name" value="DcuC"/>
    <property type="match status" value="1"/>
</dbReference>
<feature type="transmembrane region" description="Helical" evidence="8">
    <location>
        <begin position="438"/>
        <end position="460"/>
    </location>
</feature>
<feature type="transmembrane region" description="Helical" evidence="8">
    <location>
        <begin position="27"/>
        <end position="45"/>
    </location>
</feature>
<comment type="similarity">
    <text evidence="2">Belongs to the DcuC/DcuD transporter (TC 2.A.61) family.</text>
</comment>
<keyword evidence="3" id="KW-0813">Transport</keyword>
<keyword evidence="6 8" id="KW-1133">Transmembrane helix</keyword>
<evidence type="ECO:0000313" key="9">
    <source>
        <dbReference type="EMBL" id="SAM69129.1"/>
    </source>
</evidence>
<evidence type="ECO:0000256" key="1">
    <source>
        <dbReference type="ARBA" id="ARBA00004651"/>
    </source>
</evidence>
<name>A0A1C3H654_9GAMM</name>
<feature type="transmembrane region" description="Helical" evidence="8">
    <location>
        <begin position="243"/>
        <end position="261"/>
    </location>
</feature>
<dbReference type="PANTHER" id="PTHR42002">
    <property type="entry name" value="ANAEROBIC C4-DICARBOXYLATE TRANSPORTER DCUC-RELATED"/>
    <property type="match status" value="1"/>
</dbReference>
<organism evidence="9 10">
    <name type="scientific">Cardiobacterium hominis</name>
    <dbReference type="NCBI Taxonomy" id="2718"/>
    <lineage>
        <taxon>Bacteria</taxon>
        <taxon>Pseudomonadati</taxon>
        <taxon>Pseudomonadota</taxon>
        <taxon>Gammaproteobacteria</taxon>
        <taxon>Cardiobacteriales</taxon>
        <taxon>Cardiobacteriaceae</taxon>
        <taxon>Cardiobacterium</taxon>
    </lineage>
</organism>